<accession>A0A559KF95</accession>
<dbReference type="SUPFAM" id="SSF50952">
    <property type="entry name" value="Soluble quinoprotein glucose dehydrogenase"/>
    <property type="match status" value="1"/>
</dbReference>
<dbReference type="InterPro" id="IPR012938">
    <property type="entry name" value="Glc/Sorbosone_DH"/>
</dbReference>
<dbReference type="Gene3D" id="2.120.10.30">
    <property type="entry name" value="TolB, C-terminal domain"/>
    <property type="match status" value="1"/>
</dbReference>
<dbReference type="AlphaFoldDB" id="A0A559KF95"/>
<comment type="caution">
    <text evidence="2">The sequence shown here is derived from an EMBL/GenBank/DDBJ whole genome shotgun (WGS) entry which is preliminary data.</text>
</comment>
<evidence type="ECO:0000313" key="3">
    <source>
        <dbReference type="Proteomes" id="UP000317036"/>
    </source>
</evidence>
<reference evidence="2 3" key="1">
    <citation type="submission" date="2019-07" db="EMBL/GenBank/DDBJ databases">
        <authorList>
            <person name="Kim J."/>
        </authorList>
    </citation>
    <scope>NUCLEOTIDE SEQUENCE [LARGE SCALE GENOMIC DNA]</scope>
    <source>
        <strain evidence="2 3">JC52</strain>
    </source>
</reference>
<dbReference type="Proteomes" id="UP000317036">
    <property type="component" value="Unassembled WGS sequence"/>
</dbReference>
<dbReference type="PANTHER" id="PTHR19328:SF13">
    <property type="entry name" value="HIPL1 PROTEIN"/>
    <property type="match status" value="1"/>
</dbReference>
<evidence type="ECO:0000259" key="1">
    <source>
        <dbReference type="Pfam" id="PF07995"/>
    </source>
</evidence>
<protein>
    <submittedName>
        <fullName evidence="2">PQQ-dependent sugar dehydrogenase</fullName>
    </submittedName>
</protein>
<dbReference type="PANTHER" id="PTHR19328">
    <property type="entry name" value="HEDGEHOG-INTERACTING PROTEIN"/>
    <property type="match status" value="1"/>
</dbReference>
<gene>
    <name evidence="2" type="ORF">FPZ49_06770</name>
</gene>
<dbReference type="EMBL" id="VNJI01000006">
    <property type="protein sequence ID" value="TVY10796.1"/>
    <property type="molecule type" value="Genomic_DNA"/>
</dbReference>
<name>A0A559KF95_9BACL</name>
<sequence>MVVRKWGLMMIGLSAVLWLGGCEGLSVSKLKPGKAVTSVPAATKSSSESADPAIPYEVEVIATGLQVPWEIDFAPDGRIFFTERGGTLRVMDHGQPTAEPVFSFAGAIYKEGEAGLLGFALDPNFSQSHSIYVYHSYMDGNQPKNRVVRLIESGGKARLDKVLLDGLPASPIHDGGRVKFGPDGMLYITNGDASDPISAQNVDKLAGKILRIRPDGTVPQDNPFPGSPVYSLGHRNPQGLAWHPVTKQLYSSEHGQTAHDEINRIQPGANYGWPLLQGDETEVKPADRAKLGPGPLVRPIIHSKDETWAPSGMTFVTKGPWAGSLLVATLRGVQVLHMELTEDGNAVKTVESLFKNELGRIRDVVEAPDGSLYLLTNNRDGRGTPAPEDDRIIRLKPKF</sequence>
<evidence type="ECO:0000313" key="2">
    <source>
        <dbReference type="EMBL" id="TVY10796.1"/>
    </source>
</evidence>
<proteinExistence type="predicted"/>
<dbReference type="InterPro" id="IPR011041">
    <property type="entry name" value="Quinoprot_gluc/sorb_DH_b-prop"/>
</dbReference>
<dbReference type="RefSeq" id="WP_144844818.1">
    <property type="nucleotide sequence ID" value="NZ_VNJI01000006.1"/>
</dbReference>
<dbReference type="OrthoDB" id="9770043at2"/>
<organism evidence="2 3">
    <name type="scientific">Paenibacillus cremeus</name>
    <dbReference type="NCBI Taxonomy" id="2163881"/>
    <lineage>
        <taxon>Bacteria</taxon>
        <taxon>Bacillati</taxon>
        <taxon>Bacillota</taxon>
        <taxon>Bacilli</taxon>
        <taxon>Bacillales</taxon>
        <taxon>Paenibacillaceae</taxon>
        <taxon>Paenibacillus</taxon>
    </lineage>
</organism>
<dbReference type="Pfam" id="PF07995">
    <property type="entry name" value="GSDH"/>
    <property type="match status" value="1"/>
</dbReference>
<dbReference type="InterPro" id="IPR011042">
    <property type="entry name" value="6-blade_b-propeller_TolB-like"/>
</dbReference>
<dbReference type="PROSITE" id="PS51257">
    <property type="entry name" value="PROKAR_LIPOPROTEIN"/>
    <property type="match status" value="1"/>
</dbReference>
<feature type="domain" description="Glucose/Sorbosone dehydrogenase" evidence="1">
    <location>
        <begin position="65"/>
        <end position="382"/>
    </location>
</feature>
<keyword evidence="3" id="KW-1185">Reference proteome</keyword>